<dbReference type="Pfam" id="PF08486">
    <property type="entry name" value="SpoIID"/>
    <property type="match status" value="1"/>
</dbReference>
<feature type="domain" description="MurNAc-LAA" evidence="2">
    <location>
        <begin position="360"/>
        <end position="470"/>
    </location>
</feature>
<dbReference type="PANTHER" id="PTHR30404:SF0">
    <property type="entry name" value="N-ACETYLMURAMOYL-L-ALANINE AMIDASE AMIC"/>
    <property type="match status" value="1"/>
</dbReference>
<dbReference type="GO" id="GO:0030435">
    <property type="term" value="P:sporulation resulting in formation of a cellular spore"/>
    <property type="evidence" value="ECO:0007669"/>
    <property type="project" value="InterPro"/>
</dbReference>
<dbReference type="InterPro" id="IPR014225">
    <property type="entry name" value="Spore_II_D_firmicutes"/>
</dbReference>
<dbReference type="CDD" id="cd02696">
    <property type="entry name" value="MurNAc-LAA"/>
    <property type="match status" value="1"/>
</dbReference>
<dbReference type="InterPro" id="IPR050695">
    <property type="entry name" value="N-acetylmuramoyl_amidase_3"/>
</dbReference>
<evidence type="ECO:0000256" key="1">
    <source>
        <dbReference type="ARBA" id="ARBA00022801"/>
    </source>
</evidence>
<dbReference type="SMART" id="SM00646">
    <property type="entry name" value="Ami_3"/>
    <property type="match status" value="1"/>
</dbReference>
<dbReference type="AlphaFoldDB" id="A0A8A0RLB4"/>
<evidence type="ECO:0000313" key="4">
    <source>
        <dbReference type="Proteomes" id="UP000662904"/>
    </source>
</evidence>
<dbReference type="RefSeq" id="WP_206708743.1">
    <property type="nucleotide sequence ID" value="NZ_CP059066.1"/>
</dbReference>
<proteinExistence type="predicted"/>
<dbReference type="SUPFAM" id="SSF53187">
    <property type="entry name" value="Zn-dependent exopeptidases"/>
    <property type="match status" value="1"/>
</dbReference>
<dbReference type="InterPro" id="IPR013693">
    <property type="entry name" value="SpoIID/LytB_N"/>
</dbReference>
<dbReference type="EC" id="3.5.1.28" evidence="3"/>
<accession>A0A8A0RLB4</accession>
<gene>
    <name evidence="3" type="primary">lytC</name>
    <name evidence="3" type="ORF">H0A61_00861</name>
</gene>
<protein>
    <submittedName>
        <fullName evidence="3">N-acetylmuramoyl-L-alanine amidase LytC</fullName>
        <ecNumber evidence="3">3.5.1.28</ecNumber>
    </submittedName>
</protein>
<keyword evidence="1 3" id="KW-0378">Hydrolase</keyword>
<dbReference type="Gene3D" id="3.40.630.40">
    <property type="entry name" value="Zn-dependent exopeptidases"/>
    <property type="match status" value="1"/>
</dbReference>
<dbReference type="InterPro" id="IPR002508">
    <property type="entry name" value="MurNAc-LAA_cat"/>
</dbReference>
<dbReference type="KEGG" id="kme:H0A61_00861"/>
<dbReference type="Proteomes" id="UP000662904">
    <property type="component" value="Chromosome"/>
</dbReference>
<name>A0A8A0RLB4_9FIRM</name>
<dbReference type="NCBIfam" id="TIGR02669">
    <property type="entry name" value="SpoIID_LytB"/>
    <property type="match status" value="1"/>
</dbReference>
<dbReference type="PANTHER" id="PTHR30404">
    <property type="entry name" value="N-ACETYLMURAMOYL-L-ALANINE AMIDASE"/>
    <property type="match status" value="1"/>
</dbReference>
<dbReference type="GO" id="GO:0030288">
    <property type="term" value="C:outer membrane-bounded periplasmic space"/>
    <property type="evidence" value="ECO:0007669"/>
    <property type="project" value="TreeGrafter"/>
</dbReference>
<dbReference type="NCBIfam" id="TIGR02870">
    <property type="entry name" value="spore_II_D"/>
    <property type="match status" value="1"/>
</dbReference>
<reference evidence="3" key="1">
    <citation type="submission" date="2020-07" db="EMBL/GenBank/DDBJ databases">
        <title>Koleobacter methoxysyntrophicus gen. nov., sp. nov., a novel anaerobic bacterium isolated from deep subsurface oil field and proposal of Koleobacterales ord. nov. in the phylum Firmicutes.</title>
        <authorList>
            <person name="Sakamoto S."/>
            <person name="Tamaki H."/>
        </authorList>
    </citation>
    <scope>NUCLEOTIDE SEQUENCE</scope>
    <source>
        <strain evidence="3">NRmbB1</strain>
    </source>
</reference>
<dbReference type="GO" id="GO:0009253">
    <property type="term" value="P:peptidoglycan catabolic process"/>
    <property type="evidence" value="ECO:0007669"/>
    <property type="project" value="InterPro"/>
</dbReference>
<sequence length="475" mass="53644">MNKSTILLKVYINNTGQLAIMELEEYVKGVLAAEIPISFHEVAMRAQAIASRTFAIKRIRNLGGFGCKTNPEADICTDRECCQGWVSAEELKELWGDEFESNWEKINKAVTGTQGLILTYNGNPIDAVYHSTCGGSTEDSENVWGNRVSYLRKVECDYCKHSPFYKTEKTLCLRDLQEKLGIDLSEDDLHENDVFISGLIEQIERTAGRRIKKIMIGTQSFDGEKLRELLKFPSTRFWWSVKQLTFQIMGYGHGVGLCQYGADGMAKQGKNINDILTFYYTGVEIEKMNKHSFEKPLRGKVITIDPGHGGGGSAVGPTGLREEDINLKICEYLEQILKTEEANVKKTRSGNVYVPLAERVRIANEAGSDLFISVHQNAFKDRNVSGTETFYYPGDLKGKKLAAFIQESLVKTLKRKDRGVKQANFYVLRETNMPSALVEVVFITNPEEEQLLRDEEFLRKAARGILSGIMKYYKI</sequence>
<dbReference type="InterPro" id="IPR013486">
    <property type="entry name" value="SpoIID/LytB"/>
</dbReference>
<dbReference type="Pfam" id="PF01520">
    <property type="entry name" value="Amidase_3"/>
    <property type="match status" value="1"/>
</dbReference>
<keyword evidence="4" id="KW-1185">Reference proteome</keyword>
<dbReference type="EMBL" id="CP059066">
    <property type="protein sequence ID" value="QSQ08534.1"/>
    <property type="molecule type" value="Genomic_DNA"/>
</dbReference>
<evidence type="ECO:0000313" key="3">
    <source>
        <dbReference type="EMBL" id="QSQ08534.1"/>
    </source>
</evidence>
<evidence type="ECO:0000259" key="2">
    <source>
        <dbReference type="SMART" id="SM00646"/>
    </source>
</evidence>
<organism evidence="3 4">
    <name type="scientific">Koleobacter methoxysyntrophicus</name>
    <dbReference type="NCBI Taxonomy" id="2751313"/>
    <lineage>
        <taxon>Bacteria</taxon>
        <taxon>Bacillati</taxon>
        <taxon>Bacillota</taxon>
        <taxon>Clostridia</taxon>
        <taxon>Koleobacterales</taxon>
        <taxon>Koleobacteraceae</taxon>
        <taxon>Koleobacter</taxon>
    </lineage>
</organism>
<dbReference type="GO" id="GO:0008745">
    <property type="term" value="F:N-acetylmuramoyl-L-alanine amidase activity"/>
    <property type="evidence" value="ECO:0007669"/>
    <property type="project" value="UniProtKB-EC"/>
</dbReference>